<evidence type="ECO:0000313" key="2">
    <source>
        <dbReference type="EMBL" id="GFH63360.1"/>
    </source>
</evidence>
<dbReference type="SMART" id="SM00530">
    <property type="entry name" value="HTH_XRE"/>
    <property type="match status" value="1"/>
</dbReference>
<organism evidence="2 3">
    <name type="scientific">Candidatus Desulfovibrio kirbyi</name>
    <dbReference type="NCBI Taxonomy" id="2696086"/>
    <lineage>
        <taxon>Bacteria</taxon>
        <taxon>Pseudomonadati</taxon>
        <taxon>Thermodesulfobacteriota</taxon>
        <taxon>Desulfovibrionia</taxon>
        <taxon>Desulfovibrionales</taxon>
        <taxon>Desulfovibrionaceae</taxon>
        <taxon>Desulfovibrio</taxon>
    </lineage>
</organism>
<sequence length="125" mass="13827">MDTEIRLMPSHEGRAEIALSVPAANALVVLEAIRGMLTLAGHKVRKINAEGEELFSAREVFPEGNAAMLLRGYRVKLDLTQKELAEKLGTTQNRVSDMESGKRPISKNMAVKLGQLFDTPYKSFL</sequence>
<protein>
    <submittedName>
        <fullName evidence="2">Helix-turn-helix protein</fullName>
    </submittedName>
</protein>
<name>A0A6L2R737_9BACT</name>
<dbReference type="InterPro" id="IPR001387">
    <property type="entry name" value="Cro/C1-type_HTH"/>
</dbReference>
<accession>A0A6L2R737</accession>
<reference evidence="2 3" key="1">
    <citation type="journal article" date="2020" name="ISME J.">
        <title>Parallel Reductive Genome Evolution in Desulfovibrio Ectosymbionts Independently Acquired by Trichonympha Protists in the Termite Gut.</title>
        <authorList>
            <person name="Takeuchi M."/>
            <person name="Kuwahara H."/>
            <person name="Murakami T."/>
            <person name="Takahashi K."/>
            <person name="Kajitani R."/>
            <person name="Toyoda A."/>
            <person name="Itoh T."/>
            <person name="Ohkuma M."/>
            <person name="Hongoh Y."/>
        </authorList>
    </citation>
    <scope>NUCLEOTIDE SEQUENCE [LARGE SCALE GENOMIC DNA]</scope>
    <source>
        <strain evidence="2">ZnDsv-02</strain>
    </source>
</reference>
<evidence type="ECO:0000313" key="3">
    <source>
        <dbReference type="Proteomes" id="UP000505077"/>
    </source>
</evidence>
<dbReference type="EMBL" id="BLLL01000013">
    <property type="protein sequence ID" value="GFH63360.1"/>
    <property type="molecule type" value="Genomic_DNA"/>
</dbReference>
<dbReference type="Gene3D" id="1.10.260.40">
    <property type="entry name" value="lambda repressor-like DNA-binding domains"/>
    <property type="match status" value="1"/>
</dbReference>
<dbReference type="CDD" id="cd00093">
    <property type="entry name" value="HTH_XRE"/>
    <property type="match status" value="1"/>
</dbReference>
<dbReference type="PROSITE" id="PS50943">
    <property type="entry name" value="HTH_CROC1"/>
    <property type="match status" value="1"/>
</dbReference>
<dbReference type="InterPro" id="IPR010982">
    <property type="entry name" value="Lambda_DNA-bd_dom_sf"/>
</dbReference>
<dbReference type="AlphaFoldDB" id="A0A6L2R737"/>
<dbReference type="SUPFAM" id="SSF47413">
    <property type="entry name" value="lambda repressor-like DNA-binding domains"/>
    <property type="match status" value="1"/>
</dbReference>
<proteinExistence type="predicted"/>
<gene>
    <name evidence="2" type="ORF">ZNDK_1131</name>
</gene>
<dbReference type="Proteomes" id="UP000505077">
    <property type="component" value="Unassembled WGS sequence"/>
</dbReference>
<evidence type="ECO:0000259" key="1">
    <source>
        <dbReference type="PROSITE" id="PS50943"/>
    </source>
</evidence>
<dbReference type="Pfam" id="PF01381">
    <property type="entry name" value="HTH_3"/>
    <property type="match status" value="1"/>
</dbReference>
<comment type="caution">
    <text evidence="2">The sequence shown here is derived from an EMBL/GenBank/DDBJ whole genome shotgun (WGS) entry which is preliminary data.</text>
</comment>
<dbReference type="GO" id="GO:0003677">
    <property type="term" value="F:DNA binding"/>
    <property type="evidence" value="ECO:0007669"/>
    <property type="project" value="InterPro"/>
</dbReference>
<feature type="domain" description="HTH cro/C1-type" evidence="1">
    <location>
        <begin position="70"/>
        <end position="124"/>
    </location>
</feature>